<organism evidence="11 12">
    <name type="scientific">Parathielavia hyrcaniae</name>
    <dbReference type="NCBI Taxonomy" id="113614"/>
    <lineage>
        <taxon>Eukaryota</taxon>
        <taxon>Fungi</taxon>
        <taxon>Dikarya</taxon>
        <taxon>Ascomycota</taxon>
        <taxon>Pezizomycotina</taxon>
        <taxon>Sordariomycetes</taxon>
        <taxon>Sordariomycetidae</taxon>
        <taxon>Sordariales</taxon>
        <taxon>Chaetomiaceae</taxon>
        <taxon>Parathielavia</taxon>
    </lineage>
</organism>
<dbReference type="InterPro" id="IPR036188">
    <property type="entry name" value="FAD/NAD-bd_sf"/>
</dbReference>
<proteinExistence type="inferred from homology"/>
<dbReference type="Pfam" id="PF01266">
    <property type="entry name" value="DAO"/>
    <property type="match status" value="1"/>
</dbReference>
<evidence type="ECO:0000259" key="10">
    <source>
        <dbReference type="Pfam" id="PF01266"/>
    </source>
</evidence>
<feature type="region of interest" description="Disordered" evidence="9">
    <location>
        <begin position="1"/>
        <end position="49"/>
    </location>
</feature>
<protein>
    <recommendedName>
        <fullName evidence="8">L-2-hydroxyglutarate dehydrogenase, mitochondrial</fullName>
        <ecNumber evidence="7">1.1.99.2</ecNumber>
    </recommendedName>
</protein>
<comment type="catalytic activity">
    <reaction evidence="5">
        <text>(S)-2-hydroxyglutarate + A = 2-oxoglutarate + AH2</text>
        <dbReference type="Rhea" id="RHEA:21252"/>
        <dbReference type="ChEBI" id="CHEBI:13193"/>
        <dbReference type="ChEBI" id="CHEBI:16782"/>
        <dbReference type="ChEBI" id="CHEBI:16810"/>
        <dbReference type="ChEBI" id="CHEBI:17499"/>
        <dbReference type="EC" id="1.1.99.2"/>
    </reaction>
</comment>
<evidence type="ECO:0000256" key="6">
    <source>
        <dbReference type="ARBA" id="ARBA00037941"/>
    </source>
</evidence>
<accession>A0AAN6QA88</accession>
<dbReference type="AlphaFoldDB" id="A0AAN6QA88"/>
<evidence type="ECO:0000313" key="12">
    <source>
        <dbReference type="Proteomes" id="UP001305647"/>
    </source>
</evidence>
<evidence type="ECO:0000256" key="2">
    <source>
        <dbReference type="ARBA" id="ARBA00022630"/>
    </source>
</evidence>
<evidence type="ECO:0000256" key="3">
    <source>
        <dbReference type="ARBA" id="ARBA00022827"/>
    </source>
</evidence>
<keyword evidence="3" id="KW-0274">FAD</keyword>
<dbReference type="PANTHER" id="PTHR43104">
    <property type="entry name" value="L-2-HYDROXYGLUTARATE DEHYDROGENASE, MITOCHONDRIAL"/>
    <property type="match status" value="1"/>
</dbReference>
<dbReference type="PANTHER" id="PTHR43104:SF4">
    <property type="entry name" value="L-2-HYDROXYGLUTARATE DEHYDROGENASE, MITOCHONDRIAL"/>
    <property type="match status" value="1"/>
</dbReference>
<evidence type="ECO:0000256" key="4">
    <source>
        <dbReference type="ARBA" id="ARBA00023002"/>
    </source>
</evidence>
<dbReference type="GO" id="GO:0047545">
    <property type="term" value="F:(S)-2-hydroxyglutarate dehydrogenase activity"/>
    <property type="evidence" value="ECO:0007669"/>
    <property type="project" value="UniProtKB-EC"/>
</dbReference>
<reference evidence="11" key="2">
    <citation type="submission" date="2023-05" db="EMBL/GenBank/DDBJ databases">
        <authorList>
            <consortium name="Lawrence Berkeley National Laboratory"/>
            <person name="Steindorff A."/>
            <person name="Hensen N."/>
            <person name="Bonometti L."/>
            <person name="Westerberg I."/>
            <person name="Brannstrom I.O."/>
            <person name="Guillou S."/>
            <person name="Cros-Aarteil S."/>
            <person name="Calhoun S."/>
            <person name="Haridas S."/>
            <person name="Kuo A."/>
            <person name="Mondo S."/>
            <person name="Pangilinan J."/>
            <person name="Riley R."/>
            <person name="Labutti K."/>
            <person name="Andreopoulos B."/>
            <person name="Lipzen A."/>
            <person name="Chen C."/>
            <person name="Yanf M."/>
            <person name="Daum C."/>
            <person name="Ng V."/>
            <person name="Clum A."/>
            <person name="Ohm R."/>
            <person name="Martin F."/>
            <person name="Silar P."/>
            <person name="Natvig D."/>
            <person name="Lalanne C."/>
            <person name="Gautier V."/>
            <person name="Ament-Velasquez S.L."/>
            <person name="Kruys A."/>
            <person name="Hutchinson M.I."/>
            <person name="Powell A.J."/>
            <person name="Barry K."/>
            <person name="Miller A.N."/>
            <person name="Grigoriev I.V."/>
            <person name="Debuchy R."/>
            <person name="Gladieux P."/>
            <person name="Thoren M.H."/>
            <person name="Johannesson H."/>
        </authorList>
    </citation>
    <scope>NUCLEOTIDE SEQUENCE</scope>
    <source>
        <strain evidence="11">CBS 757.83</strain>
    </source>
</reference>
<dbReference type="InterPro" id="IPR006076">
    <property type="entry name" value="FAD-dep_OxRdtase"/>
</dbReference>
<evidence type="ECO:0000256" key="7">
    <source>
        <dbReference type="ARBA" id="ARBA00038878"/>
    </source>
</evidence>
<gene>
    <name evidence="11" type="ORF">N658DRAFT_522216</name>
</gene>
<feature type="compositionally biased region" description="Low complexity" evidence="9">
    <location>
        <begin position="1"/>
        <end position="13"/>
    </location>
</feature>
<evidence type="ECO:0000256" key="5">
    <source>
        <dbReference type="ARBA" id="ARBA00036066"/>
    </source>
</evidence>
<keyword evidence="12" id="KW-1185">Reference proteome</keyword>
<feature type="domain" description="FAD dependent oxidoreductase" evidence="10">
    <location>
        <begin position="57"/>
        <end position="432"/>
    </location>
</feature>
<dbReference type="Proteomes" id="UP001305647">
    <property type="component" value="Unassembled WGS sequence"/>
</dbReference>
<comment type="similarity">
    <text evidence="6">Belongs to the L2HGDH family.</text>
</comment>
<dbReference type="SUPFAM" id="SSF51905">
    <property type="entry name" value="FAD/NAD(P)-binding domain"/>
    <property type="match status" value="1"/>
</dbReference>
<dbReference type="Gene3D" id="3.50.50.60">
    <property type="entry name" value="FAD/NAD(P)-binding domain"/>
    <property type="match status" value="1"/>
</dbReference>
<comment type="caution">
    <text evidence="11">The sequence shown here is derived from an EMBL/GenBank/DDBJ whole genome shotgun (WGS) entry which is preliminary data.</text>
</comment>
<keyword evidence="4" id="KW-0560">Oxidoreductase</keyword>
<feature type="compositionally biased region" description="Basic residues" evidence="9">
    <location>
        <begin position="22"/>
        <end position="32"/>
    </location>
</feature>
<comment type="cofactor">
    <cofactor evidence="1">
        <name>FAD</name>
        <dbReference type="ChEBI" id="CHEBI:57692"/>
    </cofactor>
</comment>
<dbReference type="EMBL" id="MU863628">
    <property type="protein sequence ID" value="KAK4103537.1"/>
    <property type="molecule type" value="Genomic_DNA"/>
</dbReference>
<evidence type="ECO:0000256" key="9">
    <source>
        <dbReference type="SAM" id="MobiDB-lite"/>
    </source>
</evidence>
<evidence type="ECO:0000256" key="8">
    <source>
        <dbReference type="ARBA" id="ARBA00041137"/>
    </source>
</evidence>
<dbReference type="Gene3D" id="3.30.9.10">
    <property type="entry name" value="D-Amino Acid Oxidase, subunit A, domain 2"/>
    <property type="match status" value="1"/>
</dbReference>
<keyword evidence="2" id="KW-0285">Flavoprotein</keyword>
<dbReference type="EC" id="1.1.99.2" evidence="7"/>
<name>A0AAN6QA88_9PEZI</name>
<reference evidence="11" key="1">
    <citation type="journal article" date="2023" name="Mol. Phylogenet. Evol.">
        <title>Genome-scale phylogeny and comparative genomics of the fungal order Sordariales.</title>
        <authorList>
            <person name="Hensen N."/>
            <person name="Bonometti L."/>
            <person name="Westerberg I."/>
            <person name="Brannstrom I.O."/>
            <person name="Guillou S."/>
            <person name="Cros-Aarteil S."/>
            <person name="Calhoun S."/>
            <person name="Haridas S."/>
            <person name="Kuo A."/>
            <person name="Mondo S."/>
            <person name="Pangilinan J."/>
            <person name="Riley R."/>
            <person name="LaButti K."/>
            <person name="Andreopoulos B."/>
            <person name="Lipzen A."/>
            <person name="Chen C."/>
            <person name="Yan M."/>
            <person name="Daum C."/>
            <person name="Ng V."/>
            <person name="Clum A."/>
            <person name="Steindorff A."/>
            <person name="Ohm R.A."/>
            <person name="Martin F."/>
            <person name="Silar P."/>
            <person name="Natvig D.O."/>
            <person name="Lalanne C."/>
            <person name="Gautier V."/>
            <person name="Ament-Velasquez S.L."/>
            <person name="Kruys A."/>
            <person name="Hutchinson M.I."/>
            <person name="Powell A.J."/>
            <person name="Barry K."/>
            <person name="Miller A.N."/>
            <person name="Grigoriev I.V."/>
            <person name="Debuchy R."/>
            <person name="Gladieux P."/>
            <person name="Hiltunen Thoren M."/>
            <person name="Johannesson H."/>
        </authorList>
    </citation>
    <scope>NUCLEOTIDE SEQUENCE</scope>
    <source>
        <strain evidence="11">CBS 757.83</strain>
    </source>
</reference>
<evidence type="ECO:0000256" key="1">
    <source>
        <dbReference type="ARBA" id="ARBA00001974"/>
    </source>
</evidence>
<sequence>MRPSSSFSLSLRLPVPPAGARSRIRSHFRHKPERTTTTTRQFSHSTPLSSPTDFTHAVIGGGVVGLAVAQALARRQHRHPTSPTTTTLLLERHTAVGTETSSRNSEVIHAGIYYGPSTLKTALCLCGKALLYALCEAHSVPHRRTGKWIVAQTDAQLAALRQIHDLCAHELGVPLRWVGRGEASRREPAVRAERGVLESPTTGIVDSHALMMCLLGRFEDAGGTLALGSAVEGVAPLGGDGSRGWELTVRDVASGERSTVTAETIVNSAGLGAVAVHNMIVPPEWRREMFYAKGNYFSYAASTPKVSTLIYPAPEPGHGGLGTHLTLDLGGRIKFGPDVEWVDSADDLTVNGSRLAQTVKEVKKYLPGLDETQLQPDYAGIRPKLGKLGAVAHGKGFVDFVIQKEEGYHGWINLLNIESPGLTSCLAIAEKVEKLLYT</sequence>
<evidence type="ECO:0000313" key="11">
    <source>
        <dbReference type="EMBL" id="KAK4103537.1"/>
    </source>
</evidence>